<feature type="domain" description="4Fe-4S ferredoxin-type" evidence="9">
    <location>
        <begin position="50"/>
        <end position="79"/>
    </location>
</feature>
<dbReference type="Pfam" id="PF13353">
    <property type="entry name" value="Fer4_12"/>
    <property type="match status" value="1"/>
</dbReference>
<dbReference type="Gene3D" id="3.30.70.20">
    <property type="match status" value="1"/>
</dbReference>
<dbReference type="PROSITE" id="PS51379">
    <property type="entry name" value="4FE4S_FER_2"/>
    <property type="match status" value="2"/>
</dbReference>
<keyword evidence="12" id="KW-1185">Reference proteome</keyword>
<keyword evidence="7" id="KW-0408">Iron</keyword>
<proteinExistence type="inferred from homology"/>
<dbReference type="PANTHER" id="PTHR30352">
    <property type="entry name" value="PYRUVATE FORMATE-LYASE-ACTIVATING ENZYME"/>
    <property type="match status" value="1"/>
</dbReference>
<sequence>MQERELAANLVKITPLSSHDGPGLRTTVFFKGCPLHCRWCHNPETIHPFPELKWTKRDCIGCRQCEKACKNGAIDFSLKREYVIDTDKCIRCFSCVEHCPSKALSIIGHKYSPQTLSACILKDEALLKSMDGGVTFSGGEPALYPDFITVLARKLKERDLHLALDTCGQASSSAYEQMLPFLDLLLFDIKEINPERHITFTGKDNRRVIDNLHIIAGLIRKSRLHTQIWVRTPLIPGMTASVENIAGIGKLLNDSFSDLIDKWELCAFNNMCADKYTELGLNWSLATVPLLTNEEMAALLDTAKKSAGEIKQITASGLIKQNSYDD</sequence>
<evidence type="ECO:0000256" key="5">
    <source>
        <dbReference type="ARBA" id="ARBA00022723"/>
    </source>
</evidence>
<keyword evidence="3" id="KW-0004">4Fe-4S</keyword>
<dbReference type="InterPro" id="IPR012839">
    <property type="entry name" value="Organic_radical_activase"/>
</dbReference>
<evidence type="ECO:0000259" key="9">
    <source>
        <dbReference type="PROSITE" id="PS51379"/>
    </source>
</evidence>
<dbReference type="InterPro" id="IPR040074">
    <property type="entry name" value="BssD/PflA/YjjW"/>
</dbReference>
<dbReference type="NCBIfam" id="TIGR02494">
    <property type="entry name" value="PFLE_PFLC"/>
    <property type="match status" value="1"/>
</dbReference>
<dbReference type="EMBL" id="JACOOI010000027">
    <property type="protein sequence ID" value="MBC5645159.1"/>
    <property type="molecule type" value="Genomic_DNA"/>
</dbReference>
<evidence type="ECO:0000256" key="7">
    <source>
        <dbReference type="ARBA" id="ARBA00023004"/>
    </source>
</evidence>
<evidence type="ECO:0000313" key="12">
    <source>
        <dbReference type="Proteomes" id="UP000644010"/>
    </source>
</evidence>
<keyword evidence="6" id="KW-0560">Oxidoreductase</keyword>
<dbReference type="InterPro" id="IPR017900">
    <property type="entry name" value="4Fe4S_Fe_S_CS"/>
</dbReference>
<dbReference type="InterPro" id="IPR001989">
    <property type="entry name" value="Radical_activat_CS"/>
</dbReference>
<evidence type="ECO:0000256" key="2">
    <source>
        <dbReference type="ARBA" id="ARBA00009777"/>
    </source>
</evidence>
<comment type="similarity">
    <text evidence="2">Belongs to the organic radical-activating enzymes family.</text>
</comment>
<dbReference type="InterPro" id="IPR034457">
    <property type="entry name" value="Organic_radical-activating"/>
</dbReference>
<dbReference type="SFLD" id="SFLDS00029">
    <property type="entry name" value="Radical_SAM"/>
    <property type="match status" value="1"/>
</dbReference>
<evidence type="ECO:0000256" key="3">
    <source>
        <dbReference type="ARBA" id="ARBA00022485"/>
    </source>
</evidence>
<dbReference type="InterPro" id="IPR058240">
    <property type="entry name" value="rSAM_sf"/>
</dbReference>
<dbReference type="PROSITE" id="PS51918">
    <property type="entry name" value="RADICAL_SAM"/>
    <property type="match status" value="1"/>
</dbReference>
<dbReference type="RefSeq" id="WP_186960903.1">
    <property type="nucleotide sequence ID" value="NZ_JACOOI010000027.1"/>
</dbReference>
<evidence type="ECO:0000313" key="11">
    <source>
        <dbReference type="EMBL" id="MBC5645159.1"/>
    </source>
</evidence>
<dbReference type="SFLD" id="SFLDG01066">
    <property type="entry name" value="organic_radical-activating_enz"/>
    <property type="match status" value="1"/>
</dbReference>
<evidence type="ECO:0000256" key="6">
    <source>
        <dbReference type="ARBA" id="ARBA00023002"/>
    </source>
</evidence>
<dbReference type="Proteomes" id="UP000644010">
    <property type="component" value="Unassembled WGS sequence"/>
</dbReference>
<comment type="caution">
    <text evidence="11">The sequence shown here is derived from an EMBL/GenBank/DDBJ whole genome shotgun (WGS) entry which is preliminary data.</text>
</comment>
<keyword evidence="8" id="KW-0411">Iron-sulfur</keyword>
<keyword evidence="4" id="KW-0949">S-adenosyl-L-methionine</keyword>
<organism evidence="11 12">
    <name type="scientific">Parabacteroides segnis</name>
    <dbReference type="NCBI Taxonomy" id="2763058"/>
    <lineage>
        <taxon>Bacteria</taxon>
        <taxon>Pseudomonadati</taxon>
        <taxon>Bacteroidota</taxon>
        <taxon>Bacteroidia</taxon>
        <taxon>Bacteroidales</taxon>
        <taxon>Tannerellaceae</taxon>
        <taxon>Parabacteroides</taxon>
    </lineage>
</organism>
<comment type="cofactor">
    <cofactor evidence="1">
        <name>[4Fe-4S] cluster</name>
        <dbReference type="ChEBI" id="CHEBI:49883"/>
    </cofactor>
</comment>
<feature type="domain" description="Radical SAM core" evidence="10">
    <location>
        <begin position="19"/>
        <end position="309"/>
    </location>
</feature>
<evidence type="ECO:0000256" key="8">
    <source>
        <dbReference type="ARBA" id="ARBA00023014"/>
    </source>
</evidence>
<accession>A0ABR7E7T6</accession>
<evidence type="ECO:0000259" key="10">
    <source>
        <dbReference type="PROSITE" id="PS51918"/>
    </source>
</evidence>
<dbReference type="PROSITE" id="PS00198">
    <property type="entry name" value="4FE4S_FER_1"/>
    <property type="match status" value="1"/>
</dbReference>
<protein>
    <submittedName>
        <fullName evidence="11">Glycyl-radical enzyme activating protein</fullName>
    </submittedName>
</protein>
<dbReference type="SFLD" id="SFLDG01118">
    <property type="entry name" value="activating_enzymes__group_2"/>
    <property type="match status" value="1"/>
</dbReference>
<evidence type="ECO:0000256" key="1">
    <source>
        <dbReference type="ARBA" id="ARBA00001966"/>
    </source>
</evidence>
<evidence type="ECO:0000256" key="4">
    <source>
        <dbReference type="ARBA" id="ARBA00022691"/>
    </source>
</evidence>
<dbReference type="Gene3D" id="3.80.30.10">
    <property type="entry name" value="pyruvate-formate lyase- activating enzyme"/>
    <property type="match status" value="1"/>
</dbReference>
<dbReference type="InterPro" id="IPR007197">
    <property type="entry name" value="rSAM"/>
</dbReference>
<dbReference type="SUPFAM" id="SSF54862">
    <property type="entry name" value="4Fe-4S ferredoxins"/>
    <property type="match status" value="1"/>
</dbReference>
<dbReference type="PIRSF" id="PIRSF000371">
    <property type="entry name" value="PFL_act_enz"/>
    <property type="match status" value="1"/>
</dbReference>
<gene>
    <name evidence="11" type="ORF">H8S77_19950</name>
</gene>
<reference evidence="11 12" key="1">
    <citation type="submission" date="2020-08" db="EMBL/GenBank/DDBJ databases">
        <title>Genome public.</title>
        <authorList>
            <person name="Liu C."/>
            <person name="Sun Q."/>
        </authorList>
    </citation>
    <scope>NUCLEOTIDE SEQUENCE [LARGE SCALE GENOMIC DNA]</scope>
    <source>
        <strain evidence="11 12">BX2</strain>
    </source>
</reference>
<dbReference type="SUPFAM" id="SSF102114">
    <property type="entry name" value="Radical SAM enzymes"/>
    <property type="match status" value="1"/>
</dbReference>
<name>A0ABR7E7T6_9BACT</name>
<dbReference type="PROSITE" id="PS01087">
    <property type="entry name" value="RADICAL_ACTIVATING"/>
    <property type="match status" value="1"/>
</dbReference>
<feature type="domain" description="4Fe-4S ferredoxin-type" evidence="9">
    <location>
        <begin position="80"/>
        <end position="109"/>
    </location>
</feature>
<dbReference type="PANTHER" id="PTHR30352:SF4">
    <property type="entry name" value="PYRUVATE FORMATE-LYASE 2-ACTIVATING ENZYME"/>
    <property type="match status" value="1"/>
</dbReference>
<dbReference type="InterPro" id="IPR017896">
    <property type="entry name" value="4Fe4S_Fe-S-bd"/>
</dbReference>
<keyword evidence="5" id="KW-0479">Metal-binding</keyword>